<feature type="transmembrane region" description="Helical" evidence="5">
    <location>
        <begin position="42"/>
        <end position="60"/>
    </location>
</feature>
<organism evidence="6 7">
    <name type="scientific">Cordyceps militaris (strain CM01)</name>
    <name type="common">Caterpillar fungus</name>
    <dbReference type="NCBI Taxonomy" id="983644"/>
    <lineage>
        <taxon>Eukaryota</taxon>
        <taxon>Fungi</taxon>
        <taxon>Dikarya</taxon>
        <taxon>Ascomycota</taxon>
        <taxon>Pezizomycotina</taxon>
        <taxon>Sordariomycetes</taxon>
        <taxon>Hypocreomycetidae</taxon>
        <taxon>Hypocreales</taxon>
        <taxon>Cordycipitaceae</taxon>
        <taxon>Cordyceps</taxon>
    </lineage>
</organism>
<sequence>MASNNDSIWVYNPSFPLAVVGCVIYSLLFVATTYTTWVKHRAWFFSAVVVGAAVEVAGYACRVYSAKNQAVLDQISLQIPYILTLTLTVLAPVFIAAGNYQLISRLILCVLAPARHRILGIPGRLLTPIFVSLDIASFVVQGNGSAVASAGSWTGPREKIGRYMLIGGLLLQLLAFGLFLAVLGRFHFLARRLAVPDAPAGWRKVVCAVYISSIAIMIRCVYRVCEFTEGMQGYAFRNEWLFWVFEALPMAVAIGAFCVWHPSQHLPRSALLSKKAGARKQLGTEMATSTSTSHERMV</sequence>
<evidence type="ECO:0000256" key="1">
    <source>
        <dbReference type="ARBA" id="ARBA00004141"/>
    </source>
</evidence>
<evidence type="ECO:0000256" key="4">
    <source>
        <dbReference type="ARBA" id="ARBA00023136"/>
    </source>
</evidence>
<dbReference type="AlphaFoldDB" id="G3JHL8"/>
<feature type="transmembrane region" description="Helical" evidence="5">
    <location>
        <begin position="15"/>
        <end position="35"/>
    </location>
</feature>
<feature type="transmembrane region" description="Helical" evidence="5">
    <location>
        <begin position="80"/>
        <end position="100"/>
    </location>
</feature>
<accession>G3JHL8</accession>
<dbReference type="GeneID" id="18167102"/>
<comment type="subcellular location">
    <subcellularLocation>
        <location evidence="1">Membrane</location>
        <topology evidence="1">Multi-pass membrane protein</topology>
    </subcellularLocation>
</comment>
<dbReference type="InterPro" id="IPR007568">
    <property type="entry name" value="RTA1"/>
</dbReference>
<keyword evidence="2 5" id="KW-0812">Transmembrane</keyword>
<dbReference type="OrthoDB" id="3358017at2759"/>
<dbReference type="RefSeq" id="XP_006670291.1">
    <property type="nucleotide sequence ID" value="XM_006670228.1"/>
</dbReference>
<evidence type="ECO:0000313" key="6">
    <source>
        <dbReference type="EMBL" id="EGX90926.1"/>
    </source>
</evidence>
<keyword evidence="3 5" id="KW-1133">Transmembrane helix</keyword>
<keyword evidence="7" id="KW-1185">Reference proteome</keyword>
<dbReference type="InParanoid" id="G3JHL8"/>
<name>G3JHL8_CORMM</name>
<dbReference type="KEGG" id="cmt:CCM_05082"/>
<evidence type="ECO:0000313" key="7">
    <source>
        <dbReference type="Proteomes" id="UP000001610"/>
    </source>
</evidence>
<gene>
    <name evidence="6" type="ORF">CCM_05082</name>
</gene>
<reference evidence="6 7" key="1">
    <citation type="journal article" date="2011" name="Genome Biol.">
        <title>Genome sequence of the insect pathogenic fungus Cordyceps militaris, a valued traditional Chinese medicine.</title>
        <authorList>
            <person name="Zheng P."/>
            <person name="Xia Y."/>
            <person name="Xiao G."/>
            <person name="Xiong C."/>
            <person name="Hu X."/>
            <person name="Zhang S."/>
            <person name="Zheng H."/>
            <person name="Huang Y."/>
            <person name="Zhou Y."/>
            <person name="Wang S."/>
            <person name="Zhao G.P."/>
            <person name="Liu X."/>
            <person name="St Leger R.J."/>
            <person name="Wang C."/>
        </authorList>
    </citation>
    <scope>NUCLEOTIDE SEQUENCE [LARGE SCALE GENOMIC DNA]</scope>
    <source>
        <strain evidence="6 7">CM01</strain>
    </source>
</reference>
<dbReference type="HOGENOM" id="CLU_033465_3_2_1"/>
<dbReference type="Pfam" id="PF04479">
    <property type="entry name" value="RTA1"/>
    <property type="match status" value="1"/>
</dbReference>
<proteinExistence type="predicted"/>
<protein>
    <submittedName>
        <fullName evidence="6">RTA1 domain protein</fullName>
    </submittedName>
</protein>
<dbReference type="eggNOG" id="ENOG502QURG">
    <property type="taxonomic scope" value="Eukaryota"/>
</dbReference>
<dbReference type="PANTHER" id="PTHR31465">
    <property type="entry name" value="PROTEIN RTA1-RELATED"/>
    <property type="match status" value="1"/>
</dbReference>
<dbReference type="PANTHER" id="PTHR31465:SF28">
    <property type="entry name" value="DOMAIN PROTEIN, PUTATIVE-RELATED"/>
    <property type="match status" value="1"/>
</dbReference>
<dbReference type="Proteomes" id="UP000001610">
    <property type="component" value="Unassembled WGS sequence"/>
</dbReference>
<feature type="transmembrane region" description="Helical" evidence="5">
    <location>
        <begin position="205"/>
        <end position="224"/>
    </location>
</feature>
<evidence type="ECO:0000256" key="5">
    <source>
        <dbReference type="SAM" id="Phobius"/>
    </source>
</evidence>
<feature type="transmembrane region" description="Helical" evidence="5">
    <location>
        <begin position="160"/>
        <end position="184"/>
    </location>
</feature>
<feature type="transmembrane region" description="Helical" evidence="5">
    <location>
        <begin position="240"/>
        <end position="260"/>
    </location>
</feature>
<evidence type="ECO:0000256" key="2">
    <source>
        <dbReference type="ARBA" id="ARBA00022692"/>
    </source>
</evidence>
<dbReference type="VEuPathDB" id="FungiDB:CCM_05082"/>
<dbReference type="OMA" id="RHEWPLY"/>
<keyword evidence="4 5" id="KW-0472">Membrane</keyword>
<dbReference type="EMBL" id="JH126402">
    <property type="protein sequence ID" value="EGX90926.1"/>
    <property type="molecule type" value="Genomic_DNA"/>
</dbReference>
<dbReference type="GO" id="GO:0016020">
    <property type="term" value="C:membrane"/>
    <property type="evidence" value="ECO:0007669"/>
    <property type="project" value="UniProtKB-SubCell"/>
</dbReference>
<evidence type="ECO:0000256" key="3">
    <source>
        <dbReference type="ARBA" id="ARBA00022989"/>
    </source>
</evidence>